<gene>
    <name evidence="1" type="ORF">CON73_15775</name>
</gene>
<name>A0A2B7W251_9BACI</name>
<dbReference type="Proteomes" id="UP000225320">
    <property type="component" value="Unassembled WGS sequence"/>
</dbReference>
<dbReference type="EMBL" id="NVOI01000059">
    <property type="protein sequence ID" value="PGG90672.1"/>
    <property type="molecule type" value="Genomic_DNA"/>
</dbReference>
<proteinExistence type="predicted"/>
<dbReference type="RefSeq" id="WP_098733742.1">
    <property type="nucleotide sequence ID" value="NZ_NVOI01000059.1"/>
</dbReference>
<reference evidence="1 2" key="1">
    <citation type="submission" date="2017-09" db="EMBL/GenBank/DDBJ databases">
        <title>Large-scale bioinformatics analysis of Bacillus genomes uncovers conserved roles of natural products in bacterial physiology.</title>
        <authorList>
            <consortium name="Agbiome Team Llc"/>
            <person name="Bleich R.M."/>
            <person name="Grubbs K.J."/>
            <person name="Santa Maria K.C."/>
            <person name="Allen S.E."/>
            <person name="Farag S."/>
            <person name="Shank E.A."/>
            <person name="Bowers A."/>
        </authorList>
    </citation>
    <scope>NUCLEOTIDE SEQUENCE [LARGE SCALE GENOMIC DNA]</scope>
    <source>
        <strain evidence="1 2">AFS094862</strain>
    </source>
</reference>
<organism evidence="1 2">
    <name type="scientific">Bacillus toyonensis</name>
    <dbReference type="NCBI Taxonomy" id="155322"/>
    <lineage>
        <taxon>Bacteria</taxon>
        <taxon>Bacillati</taxon>
        <taxon>Bacillota</taxon>
        <taxon>Bacilli</taxon>
        <taxon>Bacillales</taxon>
        <taxon>Bacillaceae</taxon>
        <taxon>Bacillus</taxon>
        <taxon>Bacillus cereus group</taxon>
    </lineage>
</organism>
<protein>
    <submittedName>
        <fullName evidence="1">Uncharacterized protein</fullName>
    </submittedName>
</protein>
<sequence>MSRQEIRKPQSKIQITRDLQNQFNILEGEEVVDFTLHEVVGGPGNGITLQMEIYEAPETGTELVFHYVKTNGEIWTILEHVYTGSWLDITFLNTVKLLVSAKGPLKGSYTSASRFIM</sequence>
<accession>A0A2B7W251</accession>
<comment type="caution">
    <text evidence="1">The sequence shown here is derived from an EMBL/GenBank/DDBJ whole genome shotgun (WGS) entry which is preliminary data.</text>
</comment>
<evidence type="ECO:0000313" key="2">
    <source>
        <dbReference type="Proteomes" id="UP000225320"/>
    </source>
</evidence>
<dbReference type="AlphaFoldDB" id="A0A2B7W251"/>
<evidence type="ECO:0000313" key="1">
    <source>
        <dbReference type="EMBL" id="PGG90672.1"/>
    </source>
</evidence>